<evidence type="ECO:0000313" key="2">
    <source>
        <dbReference type="Proteomes" id="UP001065174"/>
    </source>
</evidence>
<keyword evidence="2" id="KW-1185">Reference proteome</keyword>
<dbReference type="EMBL" id="CP106679">
    <property type="protein sequence ID" value="UXP33134.1"/>
    <property type="molecule type" value="Genomic_DNA"/>
</dbReference>
<name>A0ABY6CTE4_9BACT</name>
<evidence type="ECO:0008006" key="3">
    <source>
        <dbReference type="Google" id="ProtNLM"/>
    </source>
</evidence>
<organism evidence="1 2">
    <name type="scientific">Reichenbachiella agarivorans</name>
    <dbReference type="NCBI Taxonomy" id="2979464"/>
    <lineage>
        <taxon>Bacteria</taxon>
        <taxon>Pseudomonadati</taxon>
        <taxon>Bacteroidota</taxon>
        <taxon>Cytophagia</taxon>
        <taxon>Cytophagales</taxon>
        <taxon>Reichenbachiellaceae</taxon>
        <taxon>Reichenbachiella</taxon>
    </lineage>
</organism>
<protein>
    <recommendedName>
        <fullName evidence="3">SpoIIAA-like</fullName>
    </recommendedName>
</protein>
<gene>
    <name evidence="1" type="ORF">N6H18_04095</name>
</gene>
<dbReference type="RefSeq" id="WP_262310563.1">
    <property type="nucleotide sequence ID" value="NZ_CP106679.1"/>
</dbReference>
<dbReference type="Proteomes" id="UP001065174">
    <property type="component" value="Chromosome"/>
</dbReference>
<proteinExistence type="predicted"/>
<accession>A0ABY6CTE4</accession>
<sequence length="122" mass="13717">MPITQITHQGKKIIFVDYEGCRNKQDMLDMVVQSTDYLLAQPDKHLLILFDYTHAHGSSEYMRLAKESRDKIYQTKTTKSAAIGISGIKRILLNGYNALSSAKGMQPFDTKSAALDYLVGED</sequence>
<evidence type="ECO:0000313" key="1">
    <source>
        <dbReference type="EMBL" id="UXP33134.1"/>
    </source>
</evidence>
<reference evidence="1" key="1">
    <citation type="submission" date="2022-09" db="EMBL/GenBank/DDBJ databases">
        <title>Comparative genomics and taxonomic characterization of three novel marine species of genus Reichenbachiella exhibiting antioxidant and polysaccharide degradation activities.</title>
        <authorList>
            <person name="Muhammad N."/>
            <person name="Lee Y.-J."/>
            <person name="Ko J."/>
            <person name="Kim S.-G."/>
        </authorList>
    </citation>
    <scope>NUCLEOTIDE SEQUENCE</scope>
    <source>
        <strain evidence="1">BKB1-1</strain>
    </source>
</reference>